<sequence length="876" mass="98204">MVFTDQMLRPRTVLPIPDDLEPPNINLSCSKLGQPGQELDCCASLPLSPLGIWCLEGCGDFLQTVQSTLAYSNDDNDLYNKIAQLVLIGALPGNFVSARGRRNINIKAVPLEVNSNSTVAEVINACGEMQMVRRLQEQSTIVANQVSRCMEIWLNLPKGSMMRAHERGKSSSLRLLDYPAGIAVPPHTDGSVYTIIYNDCNMMIQSPDDDSVWYDLSTNKTSGGRLLLVLGSHLDQAIPARLEQLRRGSDIDHQLQAPVHRISACGTPRRALTLHIKADTVWPSLLEDLNRSNHKPDSILTSEDYHDRDISSDAELYSHYLCAQHVPSAEDILDHLKLLSSIVMGYDHRYSSVIRAGKDDDTGCSTPDCNSSFSSLSDCSPPAVINGEGCSYRLPSVHCTGYWQLQTKRYRTFLLIHKQQHSLDAAGILPPREIHHVWLCHQLHPLCYKADCQKFFSGRILGHMNRHFSLRGCSKFHELWEAETGMPWPTEEELRREVEMAKTLPATTSNNDSLPVITANLWHNYDGLLRLYDELRKESPGMFAFGTKEADSLLNDARLNYARFLIAASYASTVGMKVTPPGPVDLVWHTHQTNPGNYHDTMQREFATAPIDHVPCGALNPPPDNGKEWLEMTDKIWTDLYGHGVNVQGRAIHCCFGSDPRPTELVLLENESVAWWFPNVATTQGFPSFDGFPATHEAVVQLTHLLSSSSLNADQLLSSVFQPLFAAMESASQRHKEKIELFKDENRYLMCLHSNTLCLCGILIALFTFYCIFCSFYPLPLPLMWLGYALLTFALILLCCCYSRQERHLSKFKDELLAEINDLVVLFNTRAAEHEISLTFQLAQLGPIDPAHPENDRFKGPAIVIRKFSAEALAQE</sequence>
<dbReference type="AlphaFoldDB" id="A0A7R9WD84"/>
<dbReference type="EMBL" id="HBED01039245">
    <property type="protein sequence ID" value="CAD8321286.1"/>
    <property type="molecule type" value="Transcribed_RNA"/>
</dbReference>
<evidence type="ECO:0000313" key="2">
    <source>
        <dbReference type="EMBL" id="CAD8321286.1"/>
    </source>
</evidence>
<protein>
    <submittedName>
        <fullName evidence="2">Uncharacterized protein</fullName>
    </submittedName>
</protein>
<name>A0A7R9WD84_9STRA</name>
<accession>A0A7R9WD84</accession>
<dbReference type="Pfam" id="PF07173">
    <property type="entry name" value="GRDP-like"/>
    <property type="match status" value="2"/>
</dbReference>
<feature type="transmembrane region" description="Helical" evidence="1">
    <location>
        <begin position="757"/>
        <end position="779"/>
    </location>
</feature>
<reference evidence="2" key="1">
    <citation type="submission" date="2021-01" db="EMBL/GenBank/DDBJ databases">
        <authorList>
            <person name="Corre E."/>
            <person name="Pelletier E."/>
            <person name="Niang G."/>
            <person name="Scheremetjew M."/>
            <person name="Finn R."/>
            <person name="Kale V."/>
            <person name="Holt S."/>
            <person name="Cochrane G."/>
            <person name="Meng A."/>
            <person name="Brown T."/>
            <person name="Cohen L."/>
        </authorList>
    </citation>
    <scope>NUCLEOTIDE SEQUENCE</scope>
    <source>
        <strain evidence="2">CCMP147</strain>
    </source>
</reference>
<dbReference type="InterPro" id="IPR009836">
    <property type="entry name" value="GRDP-like"/>
</dbReference>
<gene>
    <name evidence="2" type="ORF">TDUB1175_LOCUS19702</name>
</gene>
<feature type="transmembrane region" description="Helical" evidence="1">
    <location>
        <begin position="785"/>
        <end position="803"/>
    </location>
</feature>
<keyword evidence="1" id="KW-1133">Transmembrane helix</keyword>
<dbReference type="Gene3D" id="2.60.120.330">
    <property type="entry name" value="B-lactam Antibiotic, Isopenicillin N Synthase, Chain"/>
    <property type="match status" value="1"/>
</dbReference>
<organism evidence="2">
    <name type="scientific">Pseudictyota dubia</name>
    <dbReference type="NCBI Taxonomy" id="2749911"/>
    <lineage>
        <taxon>Eukaryota</taxon>
        <taxon>Sar</taxon>
        <taxon>Stramenopiles</taxon>
        <taxon>Ochrophyta</taxon>
        <taxon>Bacillariophyta</taxon>
        <taxon>Mediophyceae</taxon>
        <taxon>Biddulphiophycidae</taxon>
        <taxon>Eupodiscales</taxon>
        <taxon>Odontellaceae</taxon>
        <taxon>Pseudictyota</taxon>
    </lineage>
</organism>
<dbReference type="InterPro" id="IPR027443">
    <property type="entry name" value="IPNS-like_sf"/>
</dbReference>
<dbReference type="PANTHER" id="PTHR34365">
    <property type="entry name" value="ENOLASE (DUF1399)"/>
    <property type="match status" value="1"/>
</dbReference>
<keyword evidence="1" id="KW-0472">Membrane</keyword>
<evidence type="ECO:0000256" key="1">
    <source>
        <dbReference type="SAM" id="Phobius"/>
    </source>
</evidence>
<proteinExistence type="predicted"/>
<dbReference type="PANTHER" id="PTHR34365:SF7">
    <property type="entry name" value="GLYCINE-RICH DOMAIN-CONTAINING PROTEIN 1"/>
    <property type="match status" value="1"/>
</dbReference>
<keyword evidence="1" id="KW-0812">Transmembrane</keyword>